<keyword evidence="2" id="KW-1185">Reference proteome</keyword>
<protein>
    <recommendedName>
        <fullName evidence="3">Antitoxin Xre/MbcA/ParS-like toxin-binding domain-containing protein</fullName>
    </recommendedName>
</protein>
<reference evidence="1" key="1">
    <citation type="submission" date="2024-05" db="EMBL/GenBank/DDBJ databases">
        <title>Isolation and characterization of Sporomusa carbonis sp. nov., a carboxydotrophic hydrogenogen in the genus of Sporomusa isolated from a charcoal burning pile.</title>
        <authorList>
            <person name="Boeer T."/>
            <person name="Rosenbaum F."/>
            <person name="Eysell L."/>
            <person name="Mueller V."/>
            <person name="Daniel R."/>
            <person name="Poehlein A."/>
        </authorList>
    </citation>
    <scope>NUCLEOTIDE SEQUENCE [LARGE SCALE GENOMIC DNA]</scope>
    <source>
        <strain evidence="1">DSM 3132</strain>
    </source>
</reference>
<sequence>MIDEIYSLIEQMLHLGYSAGEIDKWIRHVMGDIPIEQLNEQDCAELVDHLHGYISYAKNKLAPS</sequence>
<gene>
    <name evidence="1" type="ORF">SPACI_053190</name>
</gene>
<name>A0ABZ3J9T9_SPOA4</name>
<accession>A0ABZ3J9T9</accession>
<dbReference type="Proteomes" id="UP000216052">
    <property type="component" value="Chromosome"/>
</dbReference>
<proteinExistence type="predicted"/>
<evidence type="ECO:0000313" key="2">
    <source>
        <dbReference type="Proteomes" id="UP000216052"/>
    </source>
</evidence>
<dbReference type="EMBL" id="CP155571">
    <property type="protein sequence ID" value="XFO75204.1"/>
    <property type="molecule type" value="Genomic_DNA"/>
</dbReference>
<evidence type="ECO:0008006" key="3">
    <source>
        <dbReference type="Google" id="ProtNLM"/>
    </source>
</evidence>
<dbReference type="RefSeq" id="WP_093792296.1">
    <property type="nucleotide sequence ID" value="NZ_CP155571.1"/>
</dbReference>
<evidence type="ECO:0000313" key="1">
    <source>
        <dbReference type="EMBL" id="XFO75204.1"/>
    </source>
</evidence>
<organism evidence="1 2">
    <name type="scientific">Sporomusa acidovorans (strain ATCC 49682 / DSM 3132 / Mol)</name>
    <dbReference type="NCBI Taxonomy" id="1123286"/>
    <lineage>
        <taxon>Bacteria</taxon>
        <taxon>Bacillati</taxon>
        <taxon>Bacillota</taxon>
        <taxon>Negativicutes</taxon>
        <taxon>Selenomonadales</taxon>
        <taxon>Sporomusaceae</taxon>
        <taxon>Sporomusa</taxon>
    </lineage>
</organism>